<feature type="transmembrane region" description="Helical" evidence="5">
    <location>
        <begin position="345"/>
        <end position="368"/>
    </location>
</feature>
<dbReference type="PANTHER" id="PTHR23508:SF10">
    <property type="entry name" value="CARBOXYLIC ACID TRANSPORTER PROTEIN HOMOLOG"/>
    <property type="match status" value="1"/>
</dbReference>
<reference evidence="7 8" key="1">
    <citation type="submission" date="2015-11" db="EMBL/GenBank/DDBJ databases">
        <title>Expanding the genomic diversity of Burkholderia species for the development of highly accurate diagnostics.</title>
        <authorList>
            <person name="Sahl J."/>
            <person name="Keim P."/>
            <person name="Wagner D."/>
        </authorList>
    </citation>
    <scope>NUCLEOTIDE SEQUENCE [LARGE SCALE GENOMIC DNA]</scope>
    <source>
        <strain evidence="7 8">MSMB1302</strain>
    </source>
</reference>
<dbReference type="EMBL" id="LOYH01000002">
    <property type="protein sequence ID" value="KVK89344.1"/>
    <property type="molecule type" value="Genomic_DNA"/>
</dbReference>
<feature type="transmembrane region" description="Helical" evidence="5">
    <location>
        <begin position="380"/>
        <end position="400"/>
    </location>
</feature>
<dbReference type="PROSITE" id="PS50850">
    <property type="entry name" value="MFS"/>
    <property type="match status" value="1"/>
</dbReference>
<proteinExistence type="predicted"/>
<feature type="transmembrane region" description="Helical" evidence="5">
    <location>
        <begin position="112"/>
        <end position="132"/>
    </location>
</feature>
<feature type="domain" description="Major facilitator superfamily (MFS) profile" evidence="6">
    <location>
        <begin position="21"/>
        <end position="439"/>
    </location>
</feature>
<dbReference type="RefSeq" id="WP_059727255.1">
    <property type="nucleotide sequence ID" value="NZ_LOYH01000002.1"/>
</dbReference>
<feature type="transmembrane region" description="Helical" evidence="5">
    <location>
        <begin position="21"/>
        <end position="44"/>
    </location>
</feature>
<dbReference type="InterPro" id="IPR011701">
    <property type="entry name" value="MFS"/>
</dbReference>
<feature type="transmembrane region" description="Helical" evidence="5">
    <location>
        <begin position="297"/>
        <end position="315"/>
    </location>
</feature>
<feature type="transmembrane region" description="Helical" evidence="5">
    <location>
        <begin position="177"/>
        <end position="196"/>
    </location>
</feature>
<dbReference type="AlphaFoldDB" id="A0A118KN45"/>
<keyword evidence="4 5" id="KW-0472">Membrane</keyword>
<organism evidence="7 8">
    <name type="scientific">Burkholderia cepacia</name>
    <name type="common">Pseudomonas cepacia</name>
    <dbReference type="NCBI Taxonomy" id="292"/>
    <lineage>
        <taxon>Bacteria</taxon>
        <taxon>Pseudomonadati</taxon>
        <taxon>Pseudomonadota</taxon>
        <taxon>Betaproteobacteria</taxon>
        <taxon>Burkholderiales</taxon>
        <taxon>Burkholderiaceae</taxon>
        <taxon>Burkholderia</taxon>
        <taxon>Burkholderia cepacia complex</taxon>
    </lineage>
</organism>
<dbReference type="CDD" id="cd17365">
    <property type="entry name" value="MFS_PcaK_like"/>
    <property type="match status" value="1"/>
</dbReference>
<evidence type="ECO:0000313" key="7">
    <source>
        <dbReference type="EMBL" id="KVK89344.1"/>
    </source>
</evidence>
<evidence type="ECO:0000256" key="2">
    <source>
        <dbReference type="ARBA" id="ARBA00022692"/>
    </source>
</evidence>
<dbReference type="GO" id="GO:0046943">
    <property type="term" value="F:carboxylic acid transmembrane transporter activity"/>
    <property type="evidence" value="ECO:0007669"/>
    <property type="project" value="TreeGrafter"/>
</dbReference>
<accession>A0A118KN45</accession>
<evidence type="ECO:0000256" key="3">
    <source>
        <dbReference type="ARBA" id="ARBA00022989"/>
    </source>
</evidence>
<name>A0A118KN45_BURCE</name>
<keyword evidence="3 5" id="KW-1133">Transmembrane helix</keyword>
<gene>
    <name evidence="7" type="ORF">WS90_36355</name>
</gene>
<dbReference type="Pfam" id="PF07690">
    <property type="entry name" value="MFS_1"/>
    <property type="match status" value="1"/>
</dbReference>
<dbReference type="InterPro" id="IPR020846">
    <property type="entry name" value="MFS_dom"/>
</dbReference>
<evidence type="ECO:0000256" key="4">
    <source>
        <dbReference type="ARBA" id="ARBA00023136"/>
    </source>
</evidence>
<feature type="transmembrane region" description="Helical" evidence="5">
    <location>
        <begin position="258"/>
        <end position="277"/>
    </location>
</feature>
<dbReference type="Proteomes" id="UP000069001">
    <property type="component" value="Unassembled WGS sequence"/>
</dbReference>
<comment type="subcellular location">
    <subcellularLocation>
        <location evidence="1">Membrane</location>
        <topology evidence="1">Multi-pass membrane protein</topology>
    </subcellularLocation>
</comment>
<dbReference type="Gene3D" id="1.20.1250.20">
    <property type="entry name" value="MFS general substrate transporter like domains"/>
    <property type="match status" value="1"/>
</dbReference>
<evidence type="ECO:0000256" key="1">
    <source>
        <dbReference type="ARBA" id="ARBA00004141"/>
    </source>
</evidence>
<sequence>MSANIRNTIDESPMSTFQTMAVTACVVLNMLDGFDVLAIAFAAPHLAAEWKLSGKAIGLLLSAGLAGMGIGSVLIAPLADRVGRRRIILLCLAVISTGMLACAATHSTIQLAVARAYTGLGIGGMLASLTVISGEYASNKWRSAAIGMQSTGYAIGATGGGVVAGYLLSTWGWRSVFAFGGILTLLAIPMVLALLPESLDFLLARRPDNALRKINRILARMKRAPLDMLPAAAASIDSANAASSWTAVLRAPLARRTIALWIAFFLVMGSFYFVVSWTPKLLVQAGLSASQGVTGGVLLNLGGIAGASLFSLLSTRFGLRHLLGATLLLGGVLMVVFGANTGSLGIGMTVAVCLGAVINACVAGMYALSPTPYPAEIRTTGIGLAVGIGRLGAILSPMTVGALLDDGWSVSHLYLAFLVPMTGAAIAVAVAGTRAAAPRRQRDPAMS</sequence>
<feature type="transmembrane region" description="Helical" evidence="5">
    <location>
        <begin position="322"/>
        <end position="339"/>
    </location>
</feature>
<dbReference type="PANTHER" id="PTHR23508">
    <property type="entry name" value="CARBOXYLIC ACID TRANSPORTER PROTEIN HOMOLOG"/>
    <property type="match status" value="1"/>
</dbReference>
<feature type="transmembrane region" description="Helical" evidence="5">
    <location>
        <begin position="56"/>
        <end position="75"/>
    </location>
</feature>
<evidence type="ECO:0000313" key="8">
    <source>
        <dbReference type="Proteomes" id="UP000069001"/>
    </source>
</evidence>
<evidence type="ECO:0000256" key="5">
    <source>
        <dbReference type="SAM" id="Phobius"/>
    </source>
</evidence>
<feature type="transmembrane region" description="Helical" evidence="5">
    <location>
        <begin position="87"/>
        <end position="106"/>
    </location>
</feature>
<dbReference type="PROSITE" id="PS51257">
    <property type="entry name" value="PROKAR_LIPOPROTEIN"/>
    <property type="match status" value="1"/>
</dbReference>
<dbReference type="InterPro" id="IPR036259">
    <property type="entry name" value="MFS_trans_sf"/>
</dbReference>
<keyword evidence="2 5" id="KW-0812">Transmembrane</keyword>
<feature type="transmembrane region" description="Helical" evidence="5">
    <location>
        <begin position="412"/>
        <end position="432"/>
    </location>
</feature>
<comment type="caution">
    <text evidence="7">The sequence shown here is derived from an EMBL/GenBank/DDBJ whole genome shotgun (WGS) entry which is preliminary data.</text>
</comment>
<evidence type="ECO:0000259" key="6">
    <source>
        <dbReference type="PROSITE" id="PS50850"/>
    </source>
</evidence>
<dbReference type="GO" id="GO:0005886">
    <property type="term" value="C:plasma membrane"/>
    <property type="evidence" value="ECO:0007669"/>
    <property type="project" value="TreeGrafter"/>
</dbReference>
<protein>
    <submittedName>
        <fullName evidence="7">MFS transporter</fullName>
    </submittedName>
</protein>
<feature type="transmembrane region" description="Helical" evidence="5">
    <location>
        <begin position="153"/>
        <end position="171"/>
    </location>
</feature>
<dbReference type="SUPFAM" id="SSF103473">
    <property type="entry name" value="MFS general substrate transporter"/>
    <property type="match status" value="1"/>
</dbReference>